<evidence type="ECO:0000313" key="2">
    <source>
        <dbReference type="Proteomes" id="UP000236248"/>
    </source>
</evidence>
<dbReference type="KEGG" id="ncv:NCAV_0551"/>
<keyword evidence="2" id="KW-1185">Reference proteome</keyword>
<organism evidence="1 2">
    <name type="scientific">Candidatus Nitrosocaldus cavascurensis</name>
    <dbReference type="NCBI Taxonomy" id="2058097"/>
    <lineage>
        <taxon>Archaea</taxon>
        <taxon>Nitrososphaerota</taxon>
        <taxon>Nitrososphaeria</taxon>
        <taxon>Candidatus Nitrosocaldales</taxon>
        <taxon>Candidatus Nitrosocaldaceae</taxon>
        <taxon>Candidatus Nitrosocaldus</taxon>
    </lineage>
</organism>
<gene>
    <name evidence="1" type="ORF">NCAV_0551</name>
</gene>
<dbReference type="EMBL" id="LT981265">
    <property type="protein sequence ID" value="SPC33744.1"/>
    <property type="molecule type" value="Genomic_DNA"/>
</dbReference>
<reference evidence="2" key="1">
    <citation type="submission" date="2018-01" db="EMBL/GenBank/DDBJ databases">
        <authorList>
            <person name="Kerou L M."/>
        </authorList>
    </citation>
    <scope>NUCLEOTIDE SEQUENCE [LARGE SCALE GENOMIC DNA]</scope>
    <source>
        <strain evidence="2">SCU2</strain>
    </source>
</reference>
<accession>A0A2K5AQ40</accession>
<dbReference type="AlphaFoldDB" id="A0A2K5AQ40"/>
<protein>
    <submittedName>
        <fullName evidence="1">Uncharacterized protein</fullName>
    </submittedName>
</protein>
<proteinExistence type="predicted"/>
<evidence type="ECO:0000313" key="1">
    <source>
        <dbReference type="EMBL" id="SPC33744.1"/>
    </source>
</evidence>
<sequence length="133" mass="15176">MDNMVYDMMSASISMQDKGSNNIKRARDAVDMLKRRIELRSSMLDALADNNLKASINSIRHAPQLSKKISRIGWMLFWIPEPTMVSTAVGIPMILAGKALERYYNSLTVKGLYEETSRMLKSLEQLTQDNLYK</sequence>
<dbReference type="Proteomes" id="UP000236248">
    <property type="component" value="Chromosome NCAV"/>
</dbReference>
<name>A0A2K5AQ40_9ARCH</name>